<keyword evidence="1" id="KW-0812">Transmembrane</keyword>
<name>A0A0F9KQ70_9ZZZZ</name>
<gene>
    <name evidence="2" type="ORF">LCGC14_1303180</name>
</gene>
<accession>A0A0F9KQ70</accession>
<protein>
    <submittedName>
        <fullName evidence="2">Uncharacterized protein</fullName>
    </submittedName>
</protein>
<comment type="caution">
    <text evidence="2">The sequence shown here is derived from an EMBL/GenBank/DDBJ whole genome shotgun (WGS) entry which is preliminary data.</text>
</comment>
<dbReference type="AlphaFoldDB" id="A0A0F9KQ70"/>
<keyword evidence="1" id="KW-1133">Transmembrane helix</keyword>
<dbReference type="EMBL" id="LAZR01007624">
    <property type="protein sequence ID" value="KKM84043.1"/>
    <property type="molecule type" value="Genomic_DNA"/>
</dbReference>
<evidence type="ECO:0000313" key="2">
    <source>
        <dbReference type="EMBL" id="KKM84043.1"/>
    </source>
</evidence>
<sequence length="65" mass="7343">MNQVNESNLFFNSKFKFGLILCIVAFLCIGGLVHEKSKKRPTYTGYLLSQGKVYYFNDGRGGELS</sequence>
<organism evidence="2">
    <name type="scientific">marine sediment metagenome</name>
    <dbReference type="NCBI Taxonomy" id="412755"/>
    <lineage>
        <taxon>unclassified sequences</taxon>
        <taxon>metagenomes</taxon>
        <taxon>ecological metagenomes</taxon>
    </lineage>
</organism>
<keyword evidence="1" id="KW-0472">Membrane</keyword>
<proteinExistence type="predicted"/>
<reference evidence="2" key="1">
    <citation type="journal article" date="2015" name="Nature">
        <title>Complex archaea that bridge the gap between prokaryotes and eukaryotes.</title>
        <authorList>
            <person name="Spang A."/>
            <person name="Saw J.H."/>
            <person name="Jorgensen S.L."/>
            <person name="Zaremba-Niedzwiedzka K."/>
            <person name="Martijn J."/>
            <person name="Lind A.E."/>
            <person name="van Eijk R."/>
            <person name="Schleper C."/>
            <person name="Guy L."/>
            <person name="Ettema T.J."/>
        </authorList>
    </citation>
    <scope>NUCLEOTIDE SEQUENCE</scope>
</reference>
<evidence type="ECO:0000256" key="1">
    <source>
        <dbReference type="SAM" id="Phobius"/>
    </source>
</evidence>
<feature type="transmembrane region" description="Helical" evidence="1">
    <location>
        <begin position="15"/>
        <end position="33"/>
    </location>
</feature>